<protein>
    <recommendedName>
        <fullName evidence="2">Tetratricopeptide repeat protein</fullName>
    </recommendedName>
</protein>
<name>A0A0F8XTK7_9ZZZZ</name>
<sequence length="383" mass="43920">IVRNDATSVKRKGGNVRIADRISSERTVAAVVTESPEAAVLVTEPAIFTNSYANRTSRATTRNQTLIVQNVSGTRHHSYEDRHHYARNLQSYAHVFRDTRSRLCHRMIWPRYSFNISYQWGRSTSYRRVYPYYHRRYAFVSLNGCWPSGYNYVRYHWYPSHSYDWYGYHPIARQLGNTYNYYTYNYYNDGATVTGYSSDDGTVNHETFADIREKLAAEDSTEPEPEKLADTIFAEAVTNFENAEYAIAAEKFATTMELAPEDNIVPFAFIQALFADDKYLDSAVVLRAVLEHTSPEKDGIFYPRGLYLEEETLLAQIDKLASQARHFDFTPDKHLLLGYQLLGIGEMDKAIEHLTKAAQNPENSKAVTVLLELTDQIKANGTN</sequence>
<organism evidence="1">
    <name type="scientific">marine sediment metagenome</name>
    <dbReference type="NCBI Taxonomy" id="412755"/>
    <lineage>
        <taxon>unclassified sequences</taxon>
        <taxon>metagenomes</taxon>
        <taxon>ecological metagenomes</taxon>
    </lineage>
</organism>
<comment type="caution">
    <text evidence="1">The sequence shown here is derived from an EMBL/GenBank/DDBJ whole genome shotgun (WGS) entry which is preliminary data.</text>
</comment>
<feature type="non-terminal residue" evidence="1">
    <location>
        <position position="1"/>
    </location>
</feature>
<dbReference type="SUPFAM" id="SSF48452">
    <property type="entry name" value="TPR-like"/>
    <property type="match status" value="1"/>
</dbReference>
<dbReference type="Gene3D" id="1.25.40.10">
    <property type="entry name" value="Tetratricopeptide repeat domain"/>
    <property type="match status" value="1"/>
</dbReference>
<gene>
    <name evidence="1" type="ORF">LCGC14_2904080</name>
</gene>
<reference evidence="1" key="1">
    <citation type="journal article" date="2015" name="Nature">
        <title>Complex archaea that bridge the gap between prokaryotes and eukaryotes.</title>
        <authorList>
            <person name="Spang A."/>
            <person name="Saw J.H."/>
            <person name="Jorgensen S.L."/>
            <person name="Zaremba-Niedzwiedzka K."/>
            <person name="Martijn J."/>
            <person name="Lind A.E."/>
            <person name="van Eijk R."/>
            <person name="Schleper C."/>
            <person name="Guy L."/>
            <person name="Ettema T.J."/>
        </authorList>
    </citation>
    <scope>NUCLEOTIDE SEQUENCE</scope>
</reference>
<evidence type="ECO:0008006" key="2">
    <source>
        <dbReference type="Google" id="ProtNLM"/>
    </source>
</evidence>
<evidence type="ECO:0000313" key="1">
    <source>
        <dbReference type="EMBL" id="KKK72417.1"/>
    </source>
</evidence>
<dbReference type="EMBL" id="LAZR01057264">
    <property type="protein sequence ID" value="KKK72417.1"/>
    <property type="molecule type" value="Genomic_DNA"/>
</dbReference>
<proteinExistence type="predicted"/>
<accession>A0A0F8XTK7</accession>
<dbReference type="InterPro" id="IPR011990">
    <property type="entry name" value="TPR-like_helical_dom_sf"/>
</dbReference>
<dbReference type="AlphaFoldDB" id="A0A0F8XTK7"/>